<name>A0A2S9IUB8_9SPHI</name>
<evidence type="ECO:0000256" key="2">
    <source>
        <dbReference type="ARBA" id="ARBA00023125"/>
    </source>
</evidence>
<dbReference type="Gene3D" id="1.10.357.10">
    <property type="entry name" value="Tetracycline Repressor, domain 2"/>
    <property type="match status" value="1"/>
</dbReference>
<keyword evidence="1" id="KW-0805">Transcription regulation</keyword>
<evidence type="ECO:0000313" key="7">
    <source>
        <dbReference type="Proteomes" id="UP000239711"/>
    </source>
</evidence>
<keyword evidence="3" id="KW-0804">Transcription</keyword>
<protein>
    <submittedName>
        <fullName evidence="6">TetR family transcriptional regulator</fullName>
    </submittedName>
</protein>
<comment type="caution">
    <text evidence="6">The sequence shown here is derived from an EMBL/GenBank/DDBJ whole genome shotgun (WGS) entry which is preliminary data.</text>
</comment>
<dbReference type="PANTHER" id="PTHR47506">
    <property type="entry name" value="TRANSCRIPTIONAL REGULATORY PROTEIN"/>
    <property type="match status" value="1"/>
</dbReference>
<sequence>MSSPRERIMDTASLLFRQQGYNRTGINQIISEANVAKASFYQHFKSKDELCVAFLKARHEYWFSELMKYVSKSKTTKKRIFNAFDFIRYMNEIEDFRGCSFLNILSEISKEQDAILSVIKKHKNDLRKFFEKELGEEQLSAHIYLLFESSITESQLFNSNELVERSKKIVNNLI</sequence>
<evidence type="ECO:0000256" key="1">
    <source>
        <dbReference type="ARBA" id="ARBA00023015"/>
    </source>
</evidence>
<evidence type="ECO:0000256" key="4">
    <source>
        <dbReference type="PROSITE-ProRule" id="PRU00335"/>
    </source>
</evidence>
<dbReference type="InterPro" id="IPR009057">
    <property type="entry name" value="Homeodomain-like_sf"/>
</dbReference>
<dbReference type="GO" id="GO:0003677">
    <property type="term" value="F:DNA binding"/>
    <property type="evidence" value="ECO:0007669"/>
    <property type="project" value="UniProtKB-UniRule"/>
</dbReference>
<dbReference type="EMBL" id="PVBQ01000031">
    <property type="protein sequence ID" value="PRD44108.1"/>
    <property type="molecule type" value="Genomic_DNA"/>
</dbReference>
<organism evidence="6 7">
    <name type="scientific">Sphingobacterium haloxyli</name>
    <dbReference type="NCBI Taxonomy" id="2100533"/>
    <lineage>
        <taxon>Bacteria</taxon>
        <taxon>Pseudomonadati</taxon>
        <taxon>Bacteroidota</taxon>
        <taxon>Sphingobacteriia</taxon>
        <taxon>Sphingobacteriales</taxon>
        <taxon>Sphingobacteriaceae</taxon>
        <taxon>Sphingobacterium</taxon>
    </lineage>
</organism>
<feature type="DNA-binding region" description="H-T-H motif" evidence="4">
    <location>
        <begin position="25"/>
        <end position="44"/>
    </location>
</feature>
<dbReference type="AlphaFoldDB" id="A0A2S9IUB8"/>
<gene>
    <name evidence="6" type="ORF">C5745_19590</name>
</gene>
<evidence type="ECO:0000313" key="6">
    <source>
        <dbReference type="EMBL" id="PRD44108.1"/>
    </source>
</evidence>
<dbReference type="PRINTS" id="PR00455">
    <property type="entry name" value="HTHTETR"/>
</dbReference>
<keyword evidence="7" id="KW-1185">Reference proteome</keyword>
<dbReference type="SUPFAM" id="SSF46689">
    <property type="entry name" value="Homeodomain-like"/>
    <property type="match status" value="1"/>
</dbReference>
<accession>A0A2S9IUB8</accession>
<evidence type="ECO:0000259" key="5">
    <source>
        <dbReference type="PROSITE" id="PS50977"/>
    </source>
</evidence>
<keyword evidence="2 4" id="KW-0238">DNA-binding</keyword>
<dbReference type="InterPro" id="IPR036271">
    <property type="entry name" value="Tet_transcr_reg_TetR-rel_C_sf"/>
</dbReference>
<dbReference type="SUPFAM" id="SSF48498">
    <property type="entry name" value="Tetracyclin repressor-like, C-terminal domain"/>
    <property type="match status" value="1"/>
</dbReference>
<dbReference type="InterPro" id="IPR001647">
    <property type="entry name" value="HTH_TetR"/>
</dbReference>
<evidence type="ECO:0000256" key="3">
    <source>
        <dbReference type="ARBA" id="ARBA00023163"/>
    </source>
</evidence>
<dbReference type="OrthoDB" id="9787680at2"/>
<dbReference type="Pfam" id="PF00440">
    <property type="entry name" value="TetR_N"/>
    <property type="match status" value="1"/>
</dbReference>
<dbReference type="RefSeq" id="WP_105718713.1">
    <property type="nucleotide sequence ID" value="NZ_PVBQ01000031.1"/>
</dbReference>
<dbReference type="PANTHER" id="PTHR47506:SF1">
    <property type="entry name" value="HTH-TYPE TRANSCRIPTIONAL REGULATOR YJDC"/>
    <property type="match status" value="1"/>
</dbReference>
<dbReference type="Proteomes" id="UP000239711">
    <property type="component" value="Unassembled WGS sequence"/>
</dbReference>
<reference evidence="6 7" key="1">
    <citation type="submission" date="2018-02" db="EMBL/GenBank/DDBJ databases">
        <title>The draft genome of Sphingobacterium sp. 5JN-11.</title>
        <authorList>
            <person name="Liu L."/>
            <person name="Li L."/>
            <person name="Liang L."/>
            <person name="Zhang X."/>
            <person name="Wang T."/>
        </authorList>
    </citation>
    <scope>NUCLEOTIDE SEQUENCE [LARGE SCALE GENOMIC DNA]</scope>
    <source>
        <strain evidence="6 7">5JN-11</strain>
    </source>
</reference>
<feature type="domain" description="HTH tetR-type" evidence="5">
    <location>
        <begin position="2"/>
        <end position="62"/>
    </location>
</feature>
<proteinExistence type="predicted"/>
<dbReference type="PROSITE" id="PS50977">
    <property type="entry name" value="HTH_TETR_2"/>
    <property type="match status" value="1"/>
</dbReference>